<dbReference type="AlphaFoldDB" id="A0A3Q7N4G1"/>
<evidence type="ECO:0000256" key="7">
    <source>
        <dbReference type="ARBA" id="ARBA00022989"/>
    </source>
</evidence>
<dbReference type="SUPFAM" id="SSF57959">
    <property type="entry name" value="Leucine zipper domain"/>
    <property type="match status" value="1"/>
</dbReference>
<keyword evidence="7" id="KW-1133">Transmembrane helix</keyword>
<dbReference type="InterPro" id="IPR051381">
    <property type="entry name" value="CREB_ATF_subfamily"/>
</dbReference>
<keyword evidence="11" id="KW-0010">Activator</keyword>
<accession>A0A3Q7N4G1</accession>
<dbReference type="FunFam" id="1.20.5.170:FF:000042">
    <property type="entry name" value="Cyclic AMP-responsive element-binding protein 3-like protein 3"/>
    <property type="match status" value="1"/>
</dbReference>
<evidence type="ECO:0000256" key="2">
    <source>
        <dbReference type="ARBA" id="ARBA00009050"/>
    </source>
</evidence>
<keyword evidence="14" id="KW-0834">Unfolded protein response</keyword>
<evidence type="ECO:0000313" key="20">
    <source>
        <dbReference type="RefSeq" id="XP_025714679.1"/>
    </source>
</evidence>
<proteinExistence type="inferred from homology"/>
<keyword evidence="9" id="KW-0238">DNA-binding</keyword>
<evidence type="ECO:0000256" key="13">
    <source>
        <dbReference type="ARBA" id="ARBA00023180"/>
    </source>
</evidence>
<evidence type="ECO:0000256" key="17">
    <source>
        <dbReference type="SAM" id="MobiDB-lite"/>
    </source>
</evidence>
<dbReference type="PANTHER" id="PTHR45996:SF2">
    <property type="entry name" value="CYCLIC AMP-RESPONSIVE ELEMENT-BINDING PROTEIN 3-LIKE PROTEIN 4"/>
    <property type="match status" value="1"/>
</dbReference>
<evidence type="ECO:0000256" key="9">
    <source>
        <dbReference type="ARBA" id="ARBA00023125"/>
    </source>
</evidence>
<dbReference type="InterPro" id="IPR046347">
    <property type="entry name" value="bZIP_sf"/>
</dbReference>
<feature type="region of interest" description="Disordered" evidence="17">
    <location>
        <begin position="371"/>
        <end position="394"/>
    </location>
</feature>
<dbReference type="GO" id="GO:0005789">
    <property type="term" value="C:endoplasmic reticulum membrane"/>
    <property type="evidence" value="ECO:0007669"/>
    <property type="project" value="UniProtKB-SubCell"/>
</dbReference>
<evidence type="ECO:0000256" key="15">
    <source>
        <dbReference type="ARBA" id="ARBA00023242"/>
    </source>
</evidence>
<feature type="domain" description="BZIP" evidence="18">
    <location>
        <begin position="216"/>
        <end position="279"/>
    </location>
</feature>
<evidence type="ECO:0000256" key="6">
    <source>
        <dbReference type="ARBA" id="ARBA00022968"/>
    </source>
</evidence>
<feature type="region of interest" description="Disordered" evidence="17">
    <location>
        <begin position="81"/>
        <end position="108"/>
    </location>
</feature>
<dbReference type="GeneID" id="112813753"/>
<comment type="subcellular location">
    <subcellularLocation>
        <location evidence="1">Endoplasmic reticulum membrane</location>
        <topology evidence="1">Single-pass type II membrane protein</topology>
    </subcellularLocation>
</comment>
<keyword evidence="13" id="KW-0325">Glycoprotein</keyword>
<keyword evidence="6" id="KW-0735">Signal-anchor</keyword>
<dbReference type="PROSITE" id="PS50217">
    <property type="entry name" value="BZIP"/>
    <property type="match status" value="1"/>
</dbReference>
<keyword evidence="4" id="KW-0812">Transmembrane</keyword>
<evidence type="ECO:0000256" key="1">
    <source>
        <dbReference type="ARBA" id="ARBA00004648"/>
    </source>
</evidence>
<reference evidence="20" key="2">
    <citation type="submission" date="2025-08" db="UniProtKB">
        <authorList>
            <consortium name="RefSeq"/>
        </authorList>
    </citation>
    <scope>IDENTIFICATION</scope>
    <source>
        <tissue evidence="20">Blood</tissue>
    </source>
</reference>
<evidence type="ECO:0000256" key="5">
    <source>
        <dbReference type="ARBA" id="ARBA00022824"/>
    </source>
</evidence>
<organism evidence="19 20">
    <name type="scientific">Callorhinus ursinus</name>
    <name type="common">Northern fur seal</name>
    <dbReference type="NCBI Taxonomy" id="34884"/>
    <lineage>
        <taxon>Eukaryota</taxon>
        <taxon>Metazoa</taxon>
        <taxon>Chordata</taxon>
        <taxon>Craniata</taxon>
        <taxon>Vertebrata</taxon>
        <taxon>Euteleostomi</taxon>
        <taxon>Mammalia</taxon>
        <taxon>Eutheria</taxon>
        <taxon>Laurasiatheria</taxon>
        <taxon>Carnivora</taxon>
        <taxon>Caniformia</taxon>
        <taxon>Pinnipedia</taxon>
        <taxon>Otariidae</taxon>
        <taxon>Callorhinus</taxon>
    </lineage>
</organism>
<dbReference type="Pfam" id="PF00170">
    <property type="entry name" value="bZIP_1"/>
    <property type="match status" value="1"/>
</dbReference>
<name>A0A3Q7N4G1_CALUR</name>
<dbReference type="RefSeq" id="XP_025714679.1">
    <property type="nucleotide sequence ID" value="XM_025858894.1"/>
</dbReference>
<keyword evidence="12" id="KW-0804">Transcription</keyword>
<dbReference type="CTD" id="148327"/>
<dbReference type="RefSeq" id="XP_073744684.1">
    <property type="nucleotide sequence ID" value="XM_073888583.1"/>
</dbReference>
<keyword evidence="19" id="KW-1185">Reference proteome</keyword>
<dbReference type="SMART" id="SM00338">
    <property type="entry name" value="BRLZ"/>
    <property type="match status" value="1"/>
</dbReference>
<dbReference type="InterPro" id="IPR004827">
    <property type="entry name" value="bZIP"/>
</dbReference>
<dbReference type="InParanoid" id="A0A3Q7N4G1"/>
<dbReference type="GO" id="GO:0006986">
    <property type="term" value="P:response to unfolded protein"/>
    <property type="evidence" value="ECO:0007669"/>
    <property type="project" value="UniProtKB-KW"/>
</dbReference>
<gene>
    <name evidence="20" type="primary">CREB3L4</name>
</gene>
<evidence type="ECO:0000256" key="3">
    <source>
        <dbReference type="ARBA" id="ARBA00013878"/>
    </source>
</evidence>
<evidence type="ECO:0000256" key="8">
    <source>
        <dbReference type="ARBA" id="ARBA00023015"/>
    </source>
</evidence>
<reference key="1">
    <citation type="submission" date="2019-01" db="UniProtKB">
        <authorList>
            <consortium name="RefSeq"/>
        </authorList>
    </citation>
    <scope>IDENTIFICATION</scope>
</reference>
<comment type="similarity">
    <text evidence="2">Belongs to the bZIP family. ATF subfamily.</text>
</comment>
<dbReference type="Proteomes" id="UP000286641">
    <property type="component" value="Unplaced"/>
</dbReference>
<dbReference type="Gene3D" id="1.20.5.170">
    <property type="match status" value="1"/>
</dbReference>
<feature type="compositionally biased region" description="Pro residues" evidence="17">
    <location>
        <begin position="97"/>
        <end position="106"/>
    </location>
</feature>
<dbReference type="GO" id="GO:0000978">
    <property type="term" value="F:RNA polymerase II cis-regulatory region sequence-specific DNA binding"/>
    <property type="evidence" value="ECO:0007669"/>
    <property type="project" value="TreeGrafter"/>
</dbReference>
<evidence type="ECO:0000313" key="19">
    <source>
        <dbReference type="Proteomes" id="UP000286641"/>
    </source>
</evidence>
<sequence length="394" mass="43114">MDFRTPDLLDVWLEPPEEVSTGAFLELGLHCPPREVPGIKLQEQGLRSWEPSGSRGCDLQESEPEDFLKLFIDPNEVYCSEASPGSDPGISEDPGHPDSPPAPKAPNSPALCEIVYEAGGLERMQGEAGPAVGLLSLQLDQRSPPLMVPDACTVLELPLDAHPHTLPRAGTVNPVPPVTLLPCQTLFLTEEEKRLLGQEGVSLPTHLPLTKAEERVLKKVRRKIRNKQSAQDSRRRKKEYIDGLESRAAACSAQNQELQKKVQELERYNISLVTQLRQLQMLIAQTSNKAAQTSTCVLILLFSLALIVLPSVSPLQGLREAGTEDHQPHGVISRNILTHKDMTENLETTVVESRLEGPPRAKGVNGSTRTLLEKMGGKTGPSGHVRTGLHADEM</sequence>
<keyword evidence="8" id="KW-0805">Transcription regulation</keyword>
<keyword evidence="5" id="KW-0256">Endoplasmic reticulum</keyword>
<evidence type="ECO:0000256" key="11">
    <source>
        <dbReference type="ARBA" id="ARBA00023159"/>
    </source>
</evidence>
<dbReference type="CDD" id="cd14689">
    <property type="entry name" value="bZIP_CREB3"/>
    <property type="match status" value="1"/>
</dbReference>
<evidence type="ECO:0000256" key="14">
    <source>
        <dbReference type="ARBA" id="ARBA00023230"/>
    </source>
</evidence>
<feature type="coiled-coil region" evidence="16">
    <location>
        <begin position="241"/>
        <end position="275"/>
    </location>
</feature>
<keyword evidence="16" id="KW-0175">Coiled coil</keyword>
<keyword evidence="15" id="KW-0539">Nucleus</keyword>
<dbReference type="GO" id="GO:0000981">
    <property type="term" value="F:DNA-binding transcription factor activity, RNA polymerase II-specific"/>
    <property type="evidence" value="ECO:0007669"/>
    <property type="project" value="TreeGrafter"/>
</dbReference>
<protein>
    <recommendedName>
        <fullName evidence="3">Cyclic AMP-responsive element-binding protein 3-like protein 4</fullName>
    </recommendedName>
</protein>
<dbReference type="PANTHER" id="PTHR45996">
    <property type="entry name" value="AGAP001464-PB"/>
    <property type="match status" value="1"/>
</dbReference>
<dbReference type="GO" id="GO:0005634">
    <property type="term" value="C:nucleus"/>
    <property type="evidence" value="ECO:0007669"/>
    <property type="project" value="TreeGrafter"/>
</dbReference>
<evidence type="ECO:0000256" key="4">
    <source>
        <dbReference type="ARBA" id="ARBA00022692"/>
    </source>
</evidence>
<evidence type="ECO:0000256" key="16">
    <source>
        <dbReference type="SAM" id="Coils"/>
    </source>
</evidence>
<evidence type="ECO:0000256" key="10">
    <source>
        <dbReference type="ARBA" id="ARBA00023136"/>
    </source>
</evidence>
<evidence type="ECO:0000256" key="12">
    <source>
        <dbReference type="ARBA" id="ARBA00023163"/>
    </source>
</evidence>
<evidence type="ECO:0000259" key="18">
    <source>
        <dbReference type="PROSITE" id="PS50217"/>
    </source>
</evidence>
<keyword evidence="10" id="KW-0472">Membrane</keyword>